<dbReference type="SMART" id="SM00347">
    <property type="entry name" value="HTH_MARR"/>
    <property type="match status" value="1"/>
</dbReference>
<sequence>MKLRNIYKHFETLSSVDKLIDVLRDFRFSDYEIRVLLCLIQEGELTASEISEKSGIPRTSVYDVIRSLESKGLVESYGKPRKFRTISAERLVEIFSAKLKERLDVLSSSLKELEKKSKKEVVELVRGEIAYRLIDEILSKSKEIKVYAISLNDELRRILDKTKGKKEVKEFKKGKITHGIIFADDKVIIFTVREGEPYIILGSGEFARFYRELSEYMKKKN</sequence>
<evidence type="ECO:0000259" key="1">
    <source>
        <dbReference type="PROSITE" id="PS51077"/>
    </source>
</evidence>
<comment type="caution">
    <text evidence="2">The sequence shown here is derived from an EMBL/GenBank/DDBJ whole genome shotgun (WGS) entry which is preliminary data.</text>
</comment>
<dbReference type="Pfam" id="PF01978">
    <property type="entry name" value="TrmB"/>
    <property type="match status" value="1"/>
</dbReference>
<dbReference type="InterPro" id="IPR051797">
    <property type="entry name" value="TrmB-like"/>
</dbReference>
<evidence type="ECO:0000313" key="3">
    <source>
        <dbReference type="EMBL" id="HGU59758.1"/>
    </source>
</evidence>
<accession>A0A7C3UCG9</accession>
<gene>
    <name evidence="3" type="ORF">ENT89_06380</name>
    <name evidence="2" type="ORF">ENX77_00855</name>
</gene>
<dbReference type="SUPFAM" id="SSF46785">
    <property type="entry name" value="Winged helix' DNA-binding domain"/>
    <property type="match status" value="1"/>
</dbReference>
<dbReference type="CDD" id="cd00090">
    <property type="entry name" value="HTH_ARSR"/>
    <property type="match status" value="1"/>
</dbReference>
<name>A0A7C3UCG9_9EURY</name>
<dbReference type="InterPro" id="IPR036390">
    <property type="entry name" value="WH_DNA-bd_sf"/>
</dbReference>
<evidence type="ECO:0000313" key="2">
    <source>
        <dbReference type="EMBL" id="HGE65676.1"/>
    </source>
</evidence>
<dbReference type="PROSITE" id="PS51077">
    <property type="entry name" value="HTH_ICLR"/>
    <property type="match status" value="1"/>
</dbReference>
<dbReference type="EMBL" id="DTAK01000047">
    <property type="protein sequence ID" value="HGU59758.1"/>
    <property type="molecule type" value="Genomic_DNA"/>
</dbReference>
<reference evidence="2" key="1">
    <citation type="journal article" date="2020" name="mSystems">
        <title>Genome- and Community-Level Interaction Insights into Carbon Utilization and Element Cycling Functions of Hydrothermarchaeota in Hydrothermal Sediment.</title>
        <authorList>
            <person name="Zhou Z."/>
            <person name="Liu Y."/>
            <person name="Xu W."/>
            <person name="Pan J."/>
            <person name="Luo Z.H."/>
            <person name="Li M."/>
        </authorList>
    </citation>
    <scope>NUCLEOTIDE SEQUENCE [LARGE SCALE GENOMIC DNA]</scope>
    <source>
        <strain evidence="3">SpSt-62</strain>
        <strain evidence="2">SpSt-97</strain>
    </source>
</reference>
<dbReference type="EMBL" id="DTPI01000006">
    <property type="protein sequence ID" value="HGE65676.1"/>
    <property type="molecule type" value="Genomic_DNA"/>
</dbReference>
<protein>
    <submittedName>
        <fullName evidence="2">TrmB family transcriptional regulator</fullName>
    </submittedName>
</protein>
<dbReference type="GO" id="GO:0003700">
    <property type="term" value="F:DNA-binding transcription factor activity"/>
    <property type="evidence" value="ECO:0007669"/>
    <property type="project" value="InterPro"/>
</dbReference>
<proteinExistence type="predicted"/>
<dbReference type="AlphaFoldDB" id="A0A7C3UCG9"/>
<dbReference type="InterPro" id="IPR036388">
    <property type="entry name" value="WH-like_DNA-bd_sf"/>
</dbReference>
<dbReference type="GO" id="GO:0003677">
    <property type="term" value="F:DNA binding"/>
    <property type="evidence" value="ECO:0007669"/>
    <property type="project" value="InterPro"/>
</dbReference>
<dbReference type="InterPro" id="IPR011991">
    <property type="entry name" value="ArsR-like_HTH"/>
</dbReference>
<organism evidence="2">
    <name type="scientific">Geoglobus ahangari</name>
    <dbReference type="NCBI Taxonomy" id="113653"/>
    <lineage>
        <taxon>Archaea</taxon>
        <taxon>Methanobacteriati</taxon>
        <taxon>Methanobacteriota</taxon>
        <taxon>Archaeoglobi</taxon>
        <taxon>Archaeoglobales</taxon>
        <taxon>Archaeoglobaceae</taxon>
        <taxon>Geoglobus</taxon>
    </lineage>
</organism>
<dbReference type="PANTHER" id="PTHR34293">
    <property type="entry name" value="HTH-TYPE TRANSCRIPTIONAL REGULATOR TRMBL2"/>
    <property type="match status" value="1"/>
</dbReference>
<dbReference type="Gene3D" id="1.10.10.10">
    <property type="entry name" value="Winged helix-like DNA-binding domain superfamily/Winged helix DNA-binding domain"/>
    <property type="match status" value="1"/>
</dbReference>
<dbReference type="PANTHER" id="PTHR34293:SF1">
    <property type="entry name" value="HTH-TYPE TRANSCRIPTIONAL REGULATOR TRMBL2"/>
    <property type="match status" value="1"/>
</dbReference>
<dbReference type="InterPro" id="IPR005471">
    <property type="entry name" value="Tscrpt_reg_IclR_N"/>
</dbReference>
<feature type="domain" description="HTH iclR-type" evidence="1">
    <location>
        <begin position="13"/>
        <end position="87"/>
    </location>
</feature>
<dbReference type="InterPro" id="IPR002831">
    <property type="entry name" value="Tscrpt_reg_TrmB_N"/>
</dbReference>
<dbReference type="InterPro" id="IPR000835">
    <property type="entry name" value="HTH_MarR-typ"/>
</dbReference>